<accession>A0A370GX99</accession>
<dbReference type="RefSeq" id="WP_114744066.1">
    <property type="nucleotide sequence ID" value="NZ_QQAY01000001.1"/>
</dbReference>
<gene>
    <name evidence="2" type="ORF">DFR59_101535</name>
</gene>
<dbReference type="Pfam" id="PF26302">
    <property type="entry name" value="YhzF"/>
    <property type="match status" value="1"/>
</dbReference>
<dbReference type="Proteomes" id="UP000255326">
    <property type="component" value="Unassembled WGS sequence"/>
</dbReference>
<feature type="transmembrane region" description="Helical" evidence="1">
    <location>
        <begin position="6"/>
        <end position="24"/>
    </location>
</feature>
<sequence length="63" mass="6811">MGGFIKIVFLISAAAFLGALYFFLSAKKPGMYPPRNVLKKRARMMALAGGIAFLLGLFMAALQ</sequence>
<name>A0A370GX99_9BACI</name>
<organism evidence="2 3">
    <name type="scientific">Falsibacillus pallidus</name>
    <dbReference type="NCBI Taxonomy" id="493781"/>
    <lineage>
        <taxon>Bacteria</taxon>
        <taxon>Bacillati</taxon>
        <taxon>Bacillota</taxon>
        <taxon>Bacilli</taxon>
        <taxon>Bacillales</taxon>
        <taxon>Bacillaceae</taxon>
        <taxon>Falsibacillus</taxon>
    </lineage>
</organism>
<reference evidence="2 3" key="1">
    <citation type="submission" date="2018-07" db="EMBL/GenBank/DDBJ databases">
        <title>Genomic Encyclopedia of Type Strains, Phase IV (KMG-IV): sequencing the most valuable type-strain genomes for metagenomic binning, comparative biology and taxonomic classification.</title>
        <authorList>
            <person name="Goeker M."/>
        </authorList>
    </citation>
    <scope>NUCLEOTIDE SEQUENCE [LARGE SCALE GENOMIC DNA]</scope>
    <source>
        <strain evidence="2 3">DSM 25281</strain>
    </source>
</reference>
<comment type="caution">
    <text evidence="2">The sequence shown here is derived from an EMBL/GenBank/DDBJ whole genome shotgun (WGS) entry which is preliminary data.</text>
</comment>
<dbReference type="AlphaFoldDB" id="A0A370GX99"/>
<proteinExistence type="predicted"/>
<evidence type="ECO:0000313" key="2">
    <source>
        <dbReference type="EMBL" id="RDI47870.1"/>
    </source>
</evidence>
<keyword evidence="1" id="KW-1133">Transmembrane helix</keyword>
<feature type="transmembrane region" description="Helical" evidence="1">
    <location>
        <begin position="44"/>
        <end position="62"/>
    </location>
</feature>
<keyword evidence="1" id="KW-0472">Membrane</keyword>
<dbReference type="EMBL" id="QQAY01000001">
    <property type="protein sequence ID" value="RDI47870.1"/>
    <property type="molecule type" value="Genomic_DNA"/>
</dbReference>
<keyword evidence="1" id="KW-0812">Transmembrane</keyword>
<evidence type="ECO:0000313" key="3">
    <source>
        <dbReference type="Proteomes" id="UP000255326"/>
    </source>
</evidence>
<evidence type="ECO:0000256" key="1">
    <source>
        <dbReference type="SAM" id="Phobius"/>
    </source>
</evidence>
<dbReference type="InterPro" id="IPR058724">
    <property type="entry name" value="YhzF"/>
</dbReference>
<protein>
    <submittedName>
        <fullName evidence="2">Uncharacterized protein</fullName>
    </submittedName>
</protein>
<keyword evidence="3" id="KW-1185">Reference proteome</keyword>